<dbReference type="InterPro" id="IPR047057">
    <property type="entry name" value="MerR_fam"/>
</dbReference>
<dbReference type="InterPro" id="IPR000551">
    <property type="entry name" value="MerR-type_HTH_dom"/>
</dbReference>
<dbReference type="Pfam" id="PF13411">
    <property type="entry name" value="MerR_1"/>
    <property type="match status" value="1"/>
</dbReference>
<dbReference type="GO" id="GO:0003700">
    <property type="term" value="F:DNA-binding transcription factor activity"/>
    <property type="evidence" value="ECO:0007669"/>
    <property type="project" value="InterPro"/>
</dbReference>
<dbReference type="EMBL" id="CP041217">
    <property type="protein sequence ID" value="QDH23220.1"/>
    <property type="molecule type" value="Genomic_DNA"/>
</dbReference>
<dbReference type="Gene3D" id="1.10.1660.10">
    <property type="match status" value="1"/>
</dbReference>
<dbReference type="CDD" id="cd04782">
    <property type="entry name" value="HTH_BltR"/>
    <property type="match status" value="1"/>
</dbReference>
<dbReference type="InterPro" id="IPR029442">
    <property type="entry name" value="GyrI-like"/>
</dbReference>
<dbReference type="SUPFAM" id="SSF55136">
    <property type="entry name" value="Probable bacterial effector-binding domain"/>
    <property type="match status" value="1"/>
</dbReference>
<dbReference type="InterPro" id="IPR011256">
    <property type="entry name" value="Reg_factor_effector_dom_sf"/>
</dbReference>
<organism evidence="3 4">
    <name type="scientific">Saccharibacillus brassicae</name>
    <dbReference type="NCBI Taxonomy" id="2583377"/>
    <lineage>
        <taxon>Bacteria</taxon>
        <taxon>Bacillati</taxon>
        <taxon>Bacillota</taxon>
        <taxon>Bacilli</taxon>
        <taxon>Bacillales</taxon>
        <taxon>Paenibacillaceae</taxon>
        <taxon>Saccharibacillus</taxon>
    </lineage>
</organism>
<dbReference type="SUPFAM" id="SSF46955">
    <property type="entry name" value="Putative DNA-binding domain"/>
    <property type="match status" value="1"/>
</dbReference>
<protein>
    <submittedName>
        <fullName evidence="3">MerR family transcriptional regulator</fullName>
    </submittedName>
</protein>
<dbReference type="Gene3D" id="3.20.80.10">
    <property type="entry name" value="Regulatory factor, effector binding domain"/>
    <property type="match status" value="1"/>
</dbReference>
<sequence length="279" mass="31771">MPESHEPYLTTGEFAEICGVSKHTLFHYDEIGLLQPEFVNDKGYRFYSVHQTYAFDIINVLKQTGTPLKEIGTFLQNRNKDALIGLVRQKLGDLEKERRKIEWMQHFLVDTLTMAQQASDGLEHGIRIEECGEETLVGVEIRPEGGDKEFIRKLGQHRKVCEERQIDCQSAIWSIIGQERFAAGQYYPDYTGNKLANPNADADVRIKPAGLYAAANHWGSYETMPDTYARMNAFIEEQGYAVNGDTYSVDLLSYLAEPDPSDYVIRVWIEVTPKKPKPA</sequence>
<dbReference type="OrthoDB" id="9773308at2"/>
<evidence type="ECO:0000259" key="2">
    <source>
        <dbReference type="PROSITE" id="PS50937"/>
    </source>
</evidence>
<dbReference type="SMART" id="SM00422">
    <property type="entry name" value="HTH_MERR"/>
    <property type="match status" value="1"/>
</dbReference>
<feature type="domain" description="HTH merR-type" evidence="2">
    <location>
        <begin position="8"/>
        <end position="77"/>
    </location>
</feature>
<evidence type="ECO:0000313" key="4">
    <source>
        <dbReference type="Proteomes" id="UP000316968"/>
    </source>
</evidence>
<dbReference type="PANTHER" id="PTHR30204">
    <property type="entry name" value="REDOX-CYCLING DRUG-SENSING TRANSCRIPTIONAL ACTIVATOR SOXR"/>
    <property type="match status" value="1"/>
</dbReference>
<dbReference type="PANTHER" id="PTHR30204:SF85">
    <property type="entry name" value="MULTIDRUG-EFFLUX TRANSPORTER 2 REGULATOR"/>
    <property type="match status" value="1"/>
</dbReference>
<dbReference type="Proteomes" id="UP000316968">
    <property type="component" value="Chromosome"/>
</dbReference>
<dbReference type="InterPro" id="IPR009061">
    <property type="entry name" value="DNA-bd_dom_put_sf"/>
</dbReference>
<dbReference type="InterPro" id="IPR010499">
    <property type="entry name" value="AraC_E-bd"/>
</dbReference>
<dbReference type="SMART" id="SM00871">
    <property type="entry name" value="AraC_E_bind"/>
    <property type="match status" value="1"/>
</dbReference>
<name>A0A4Y6V3G2_SACBS</name>
<keyword evidence="4" id="KW-1185">Reference proteome</keyword>
<accession>A0A4Y6V3G2</accession>
<proteinExistence type="predicted"/>
<dbReference type="AlphaFoldDB" id="A0A4Y6V3G2"/>
<dbReference type="Pfam" id="PF06445">
    <property type="entry name" value="GyrI-like"/>
    <property type="match status" value="1"/>
</dbReference>
<dbReference type="PROSITE" id="PS50937">
    <property type="entry name" value="HTH_MERR_2"/>
    <property type="match status" value="1"/>
</dbReference>
<dbReference type="PROSITE" id="PS00552">
    <property type="entry name" value="HTH_MERR_1"/>
    <property type="match status" value="1"/>
</dbReference>
<gene>
    <name evidence="3" type="ORF">FFV09_21565</name>
</gene>
<dbReference type="KEGG" id="saca:FFV09_21565"/>
<evidence type="ECO:0000256" key="1">
    <source>
        <dbReference type="ARBA" id="ARBA00023125"/>
    </source>
</evidence>
<evidence type="ECO:0000313" key="3">
    <source>
        <dbReference type="EMBL" id="QDH23220.1"/>
    </source>
</evidence>
<dbReference type="GO" id="GO:0003677">
    <property type="term" value="F:DNA binding"/>
    <property type="evidence" value="ECO:0007669"/>
    <property type="project" value="UniProtKB-KW"/>
</dbReference>
<reference evidence="3 4" key="1">
    <citation type="submission" date="2019-06" db="EMBL/GenBank/DDBJ databases">
        <title>Saccharibacillus brassicae sp. nov., an endophytic bacterium isolated from Chinese cabbage seeds (Brassica pekinensis).</title>
        <authorList>
            <person name="Jiang L."/>
            <person name="Lee J."/>
            <person name="Kim S.W."/>
        </authorList>
    </citation>
    <scope>NUCLEOTIDE SEQUENCE [LARGE SCALE GENOMIC DNA]</scope>
    <source>
        <strain evidence="4">KCTC 43072 / ATSA2</strain>
    </source>
</reference>
<dbReference type="RefSeq" id="WP_141449757.1">
    <property type="nucleotide sequence ID" value="NZ_CP041217.1"/>
</dbReference>
<keyword evidence="1" id="KW-0238">DNA-binding</keyword>